<gene>
    <name evidence="1" type="ORF">PGT21_013165</name>
    <name evidence="2" type="ORF">PGTUg99_026191</name>
</gene>
<reference evidence="3 4" key="1">
    <citation type="submission" date="2019-05" db="EMBL/GenBank/DDBJ databases">
        <title>Emergence of the Ug99 lineage of the wheat stem rust pathogen through somatic hybridization.</title>
        <authorList>
            <person name="Li F."/>
            <person name="Upadhyaya N.M."/>
            <person name="Sperschneider J."/>
            <person name="Matny O."/>
            <person name="Nguyen-Phuc H."/>
            <person name="Mago R."/>
            <person name="Raley C."/>
            <person name="Miller M.E."/>
            <person name="Silverstein K.A.T."/>
            <person name="Henningsen E."/>
            <person name="Hirsch C.D."/>
            <person name="Visser B."/>
            <person name="Pretorius Z.A."/>
            <person name="Steffenson B.J."/>
            <person name="Schwessinger B."/>
            <person name="Dodds P.N."/>
            <person name="Figueroa M."/>
        </authorList>
    </citation>
    <scope>NUCLEOTIDE SEQUENCE [LARGE SCALE GENOMIC DNA]</scope>
    <source>
        <strain evidence="1">21-0</strain>
        <strain evidence="2 4">Ug99</strain>
    </source>
</reference>
<dbReference type="EMBL" id="VSWC01000158">
    <property type="protein sequence ID" value="KAA1073474.1"/>
    <property type="molecule type" value="Genomic_DNA"/>
</dbReference>
<protein>
    <submittedName>
        <fullName evidence="1">Uncharacterized protein</fullName>
    </submittedName>
</protein>
<name>A0A5B0MC80_PUCGR</name>
<dbReference type="Proteomes" id="UP000325313">
    <property type="component" value="Unassembled WGS sequence"/>
</dbReference>
<dbReference type="EMBL" id="VDEP01000236">
    <property type="protein sequence ID" value="KAA1122082.1"/>
    <property type="molecule type" value="Genomic_DNA"/>
</dbReference>
<accession>A0A5B0MC80</accession>
<comment type="caution">
    <text evidence="1">The sequence shown here is derived from an EMBL/GenBank/DDBJ whole genome shotgun (WGS) entry which is preliminary data.</text>
</comment>
<dbReference type="Proteomes" id="UP000324748">
    <property type="component" value="Unassembled WGS sequence"/>
</dbReference>
<sequence length="124" mass="13650">MSYLELCDCGTFLVAHTARRPNLSGACSARSPEPGLDATQLSFEKEGTQFESVFLTTMRDENPQTSVHGSCVQLEQMLNKKLIHSERKGQNLRSSVPMAMYPAQQMIGTPGLCAINLTSNLEKQ</sequence>
<evidence type="ECO:0000313" key="2">
    <source>
        <dbReference type="EMBL" id="KAA1122082.1"/>
    </source>
</evidence>
<proteinExistence type="predicted"/>
<evidence type="ECO:0000313" key="3">
    <source>
        <dbReference type="Proteomes" id="UP000324748"/>
    </source>
</evidence>
<evidence type="ECO:0000313" key="4">
    <source>
        <dbReference type="Proteomes" id="UP000325313"/>
    </source>
</evidence>
<dbReference type="AlphaFoldDB" id="A0A5B0MC80"/>
<keyword evidence="3" id="KW-1185">Reference proteome</keyword>
<evidence type="ECO:0000313" key="1">
    <source>
        <dbReference type="EMBL" id="KAA1073474.1"/>
    </source>
</evidence>
<organism evidence="1 3">
    <name type="scientific">Puccinia graminis f. sp. tritici</name>
    <dbReference type="NCBI Taxonomy" id="56615"/>
    <lineage>
        <taxon>Eukaryota</taxon>
        <taxon>Fungi</taxon>
        <taxon>Dikarya</taxon>
        <taxon>Basidiomycota</taxon>
        <taxon>Pucciniomycotina</taxon>
        <taxon>Pucciniomycetes</taxon>
        <taxon>Pucciniales</taxon>
        <taxon>Pucciniaceae</taxon>
        <taxon>Puccinia</taxon>
    </lineage>
</organism>